<feature type="compositionally biased region" description="Polar residues" evidence="1">
    <location>
        <begin position="918"/>
        <end position="930"/>
    </location>
</feature>
<accession>A0A4P7NES2</accession>
<dbReference type="GO" id="GO:0000278">
    <property type="term" value="P:mitotic cell cycle"/>
    <property type="evidence" value="ECO:0007669"/>
    <property type="project" value="TreeGrafter"/>
</dbReference>
<feature type="region of interest" description="Disordered" evidence="1">
    <location>
        <begin position="797"/>
        <end position="937"/>
    </location>
</feature>
<feature type="compositionally biased region" description="Polar residues" evidence="1">
    <location>
        <begin position="461"/>
        <end position="472"/>
    </location>
</feature>
<feature type="compositionally biased region" description="Polar residues" evidence="1">
    <location>
        <begin position="872"/>
        <end position="893"/>
    </location>
</feature>
<protein>
    <submittedName>
        <fullName evidence="2">Uncharacterized protein</fullName>
    </submittedName>
</protein>
<dbReference type="PROSITE" id="PS50172">
    <property type="entry name" value="BRCT"/>
    <property type="match status" value="1"/>
</dbReference>
<feature type="region of interest" description="Disordered" evidence="1">
    <location>
        <begin position="1"/>
        <end position="324"/>
    </location>
</feature>
<feature type="compositionally biased region" description="Basic residues" evidence="1">
    <location>
        <begin position="145"/>
        <end position="154"/>
    </location>
</feature>
<feature type="compositionally biased region" description="Low complexity" evidence="1">
    <location>
        <begin position="199"/>
        <end position="218"/>
    </location>
</feature>
<feature type="compositionally biased region" description="Polar residues" evidence="1">
    <location>
        <begin position="129"/>
        <end position="139"/>
    </location>
</feature>
<dbReference type="CDD" id="cd17716">
    <property type="entry name" value="BRCT_microcephalin_rpt1"/>
    <property type="match status" value="1"/>
</dbReference>
<feature type="region of interest" description="Disordered" evidence="1">
    <location>
        <begin position="353"/>
        <end position="525"/>
    </location>
</feature>
<feature type="compositionally biased region" description="Low complexity" evidence="1">
    <location>
        <begin position="106"/>
        <end position="119"/>
    </location>
</feature>
<dbReference type="Proteomes" id="UP000294847">
    <property type="component" value="Chromosome 4"/>
</dbReference>
<reference evidence="2 3" key="1">
    <citation type="journal article" date="2019" name="Mol. Biol. Evol.">
        <title>Blast fungal genomes show frequent chromosomal changes, gene gains and losses, and effector gene turnover.</title>
        <authorList>
            <person name="Gomez Luciano L.B."/>
            <person name="Jason Tsai I."/>
            <person name="Chuma I."/>
            <person name="Tosa Y."/>
            <person name="Chen Y.H."/>
            <person name="Li J.Y."/>
            <person name="Li M.Y."/>
            <person name="Jade Lu M.Y."/>
            <person name="Nakayashiki H."/>
            <person name="Li W.H."/>
        </authorList>
    </citation>
    <scope>NUCLEOTIDE SEQUENCE [LARGE SCALE GENOMIC DNA]</scope>
    <source>
        <strain evidence="2">MZ5-1-6</strain>
    </source>
</reference>
<organism evidence="2 3">
    <name type="scientific">Pyricularia oryzae</name>
    <name type="common">Rice blast fungus</name>
    <name type="synonym">Magnaporthe oryzae</name>
    <dbReference type="NCBI Taxonomy" id="318829"/>
    <lineage>
        <taxon>Eukaryota</taxon>
        <taxon>Fungi</taxon>
        <taxon>Dikarya</taxon>
        <taxon>Ascomycota</taxon>
        <taxon>Pezizomycotina</taxon>
        <taxon>Sordariomycetes</taxon>
        <taxon>Sordariomycetidae</taxon>
        <taxon>Magnaporthales</taxon>
        <taxon>Pyriculariaceae</taxon>
        <taxon>Pyricularia</taxon>
    </lineage>
</organism>
<dbReference type="AlphaFoldDB" id="A0A4P7NES2"/>
<evidence type="ECO:0000313" key="2">
    <source>
        <dbReference type="EMBL" id="QBZ60342.1"/>
    </source>
</evidence>
<proteinExistence type="predicted"/>
<dbReference type="InterPro" id="IPR022047">
    <property type="entry name" value="Microcephalin-like"/>
</dbReference>
<feature type="compositionally biased region" description="Polar residues" evidence="1">
    <location>
        <begin position="626"/>
        <end position="645"/>
    </location>
</feature>
<feature type="region of interest" description="Disordered" evidence="1">
    <location>
        <begin position="614"/>
        <end position="645"/>
    </location>
</feature>
<gene>
    <name evidence="2" type="ORF">PoMZ_07283</name>
</gene>
<feature type="compositionally biased region" description="Polar residues" evidence="1">
    <location>
        <begin position="1097"/>
        <end position="1106"/>
    </location>
</feature>
<name>A0A4P7NES2_PYROR</name>
<feature type="compositionally biased region" description="Polar residues" evidence="1">
    <location>
        <begin position="394"/>
        <end position="407"/>
    </location>
</feature>
<feature type="compositionally biased region" description="Basic and acidic residues" evidence="1">
    <location>
        <begin position="93"/>
        <end position="105"/>
    </location>
</feature>
<feature type="compositionally biased region" description="Acidic residues" evidence="1">
    <location>
        <begin position="61"/>
        <end position="73"/>
    </location>
</feature>
<dbReference type="EMBL" id="CP034207">
    <property type="protein sequence ID" value="QBZ60342.1"/>
    <property type="molecule type" value="Genomic_DNA"/>
</dbReference>
<dbReference type="Gene3D" id="3.40.50.10190">
    <property type="entry name" value="BRCT domain"/>
    <property type="match status" value="1"/>
</dbReference>
<dbReference type="InterPro" id="IPR001357">
    <property type="entry name" value="BRCT_dom"/>
</dbReference>
<evidence type="ECO:0000313" key="3">
    <source>
        <dbReference type="Proteomes" id="UP000294847"/>
    </source>
</evidence>
<feature type="compositionally biased region" description="Polar residues" evidence="1">
    <location>
        <begin position="418"/>
        <end position="443"/>
    </location>
</feature>
<dbReference type="SUPFAM" id="SSF52113">
    <property type="entry name" value="BRCT domain"/>
    <property type="match status" value="1"/>
</dbReference>
<sequence>MEPQSPPKRVTRSRAARSADSAPTKAVTAASRAKTTRVTATSSVATTRTTATKRKLRSEDTENEEAENDDDELGAVYPAPARATRTTRGRPQKTAEPEPSKKTKTETASAPTPAPVTAPRRGRPPKKIASTTPSANKESVSVARKPVRGARTKKGQLNEEPEEAPIKPATRTRAVSTTAKAPVKKTVQFEEPEKENILPAAATKTRNTKATASTKTAAPEPPATGLRARPVRKAALPAAARPTRDMAKTSAQAKKEKAGEELEEDPEKTSQESGPTPLSPKKITQLARPKDLDREAESDDELADDVTPHRPLMKNPVRPAASARLEKKEADVALGTIEADSALLPVPEPSMSAGILNSPARRPQALPHKDAMKSPARRGVGMPVINLSKEDSGSQDNQSPMKASLLTSPAKRPKSPVKGTNPSNLTSSTLGDCNRSLMKSSFLASPAKRPLSPIKRIRSPQPRTEQTCQVENVQEDCDLNADTDSAASLHQERELPPSPTRATRQHFPGRLSTVLPRHADPDLKKNPMLGVARAYSHEDDVLSSTPDEFVGVGEPMDVDAVGPTVEAHGTEPIGMAEDSVATSAFGLRQKDLDPFVGAESDSEDDLDSHDVATSSMLDSAIKTPRRASNTRSGNSETKSIGGLQSTAKGAQHTLIAGQYGFTPLAEKLSGWKANSPLKVGLEPQQSPLGSGSVEHKISITVAEAFVHDSPAKPGFFDEAISVAPKSASDIDIAVENAGSCQEAEEEVYIEEPELEPIRCTREDFELAAEADVMSLVEPSQLEETLHSDLIEDNASEASQEYGDENDAPPIDPALTNSPSVPPVTPKRFATRTFHTVSKIPLKPADDSTPKSVGSVTQRKQRRHSLAKLPSAMSPSNRPSKCLQRNATVISYSPTKKDSKLNAQDNAHPESPSYPETPVKSTVGWSTSGTPARTPRQAVNPALLRGAVVFVDVRTSDGAEASSIFVDLLTQMGARCVKSWTWDPESLCDSEMTDDEDTPSGSKIGITHVVYKDGGRRTLEKVRDTNGVVQCVGVSWVLDCERENEWLDEAPYYIDTAQGSHSSVGRRKTMEPRAFADTASSSLDDGSDRRKSQECKTAPSTPANGRRSSGLWMRTPEDELSAASRRASSIYGDEDGDFADADADWELDSMLMPVPKTPAPETIARYAANVTPDTPSVDDETLSLSRDELMMRTCPPKPAGGIVLLGQGLLAREKDEGVLQRLMAARRKSLQFAPKIGSPLAKTWP</sequence>
<evidence type="ECO:0000256" key="1">
    <source>
        <dbReference type="SAM" id="MobiDB-lite"/>
    </source>
</evidence>
<dbReference type="InterPro" id="IPR036420">
    <property type="entry name" value="BRCT_dom_sf"/>
</dbReference>
<dbReference type="PANTHER" id="PTHR14625:SF3">
    <property type="entry name" value="MICROCEPHALIN"/>
    <property type="match status" value="1"/>
</dbReference>
<dbReference type="PANTHER" id="PTHR14625">
    <property type="entry name" value="MICROCEPHALIN"/>
    <property type="match status" value="1"/>
</dbReference>
<feature type="compositionally biased region" description="Low complexity" evidence="1">
    <location>
        <begin position="16"/>
        <end position="50"/>
    </location>
</feature>
<feature type="compositionally biased region" description="Basic and acidic residues" evidence="1">
    <location>
        <begin position="242"/>
        <end position="260"/>
    </location>
</feature>
<feature type="region of interest" description="Disordered" evidence="1">
    <location>
        <begin position="1058"/>
        <end position="1113"/>
    </location>
</feature>